<feature type="compositionally biased region" description="Pro residues" evidence="1">
    <location>
        <begin position="403"/>
        <end position="422"/>
    </location>
</feature>
<reference evidence="2 3" key="1">
    <citation type="journal article" date="2015" name="Stand. Genomic Sci.">
        <title>Genomic Encyclopedia of Bacterial and Archaeal Type Strains, Phase III: the genomes of soil and plant-associated and newly described type strains.</title>
        <authorList>
            <person name="Whitman W.B."/>
            <person name="Woyke T."/>
            <person name="Klenk H.P."/>
            <person name="Zhou Y."/>
            <person name="Lilburn T.G."/>
            <person name="Beck B.J."/>
            <person name="De Vos P."/>
            <person name="Vandamme P."/>
            <person name="Eisen J.A."/>
            <person name="Garrity G."/>
            <person name="Hugenholtz P."/>
            <person name="Kyrpides N.C."/>
        </authorList>
    </citation>
    <scope>NUCLEOTIDE SEQUENCE [LARGE SCALE GENOMIC DNA]</scope>
    <source>
        <strain evidence="2 3">VKM Ac-2538</strain>
    </source>
</reference>
<sequence length="442" mass="48398">MFRNLARLLPLPEQLFDIHPLQLSRWLDEAWATASTVPDIGINVTPPPPTPPAPFLGDPAIIAAIDLPLPSPTGRPFPVPSGITTGSVETFSGVPFPFPTSPGLIADHLIYAYLLESTGVVEIMAEVVRRFAVGETLNPVGIAATRWLRTTEELFFRDPPLYSIQGIVSEMRPDQRINRRNAYWRMFGLEPPHSIPSRWARSGLPAEAWKQDTGGGVNSGFREKWTELLRQVWLGFENANNGIGPNATDKEYVAFLCTALRDMMAMRRRGAMLAREEFTYVAYLSYFHLTLDTGSTTETPIVSDLDARGPGPAERLEKIAAKVGMTPAARSRELFELADLMSGLLRAIELNVFTTGDQAELLYLNLGTNQTLLQDMNRIIDLWQSATGDRVKDRPSGTRPQPVRLPNPASPGVAPPPPPPTAPVMVTGTPPAQALAAQNGHG</sequence>
<accession>A0ABY2BNG9</accession>
<dbReference type="RefSeq" id="WP_132188540.1">
    <property type="nucleotide sequence ID" value="NZ_SLWM01000004.1"/>
</dbReference>
<evidence type="ECO:0000256" key="1">
    <source>
        <dbReference type="SAM" id="MobiDB-lite"/>
    </source>
</evidence>
<dbReference type="EMBL" id="SLWM01000004">
    <property type="protein sequence ID" value="TCO25694.1"/>
    <property type="molecule type" value="Genomic_DNA"/>
</dbReference>
<name>A0ABY2BNG9_9ACTN</name>
<evidence type="ECO:0000313" key="3">
    <source>
        <dbReference type="Proteomes" id="UP000295818"/>
    </source>
</evidence>
<keyword evidence="3" id="KW-1185">Reference proteome</keyword>
<comment type="caution">
    <text evidence="2">The sequence shown here is derived from an EMBL/GenBank/DDBJ whole genome shotgun (WGS) entry which is preliminary data.</text>
</comment>
<evidence type="ECO:0000313" key="2">
    <source>
        <dbReference type="EMBL" id="TCO25694.1"/>
    </source>
</evidence>
<protein>
    <recommendedName>
        <fullName evidence="4">TerB N-terminal domain-containing protein</fullName>
    </recommendedName>
</protein>
<evidence type="ECO:0008006" key="4">
    <source>
        <dbReference type="Google" id="ProtNLM"/>
    </source>
</evidence>
<organism evidence="2 3">
    <name type="scientific">Kribbella orskensis</name>
    <dbReference type="NCBI Taxonomy" id="2512216"/>
    <lineage>
        <taxon>Bacteria</taxon>
        <taxon>Bacillati</taxon>
        <taxon>Actinomycetota</taxon>
        <taxon>Actinomycetes</taxon>
        <taxon>Propionibacteriales</taxon>
        <taxon>Kribbellaceae</taxon>
        <taxon>Kribbella</taxon>
    </lineage>
</organism>
<feature type="region of interest" description="Disordered" evidence="1">
    <location>
        <begin position="388"/>
        <end position="442"/>
    </location>
</feature>
<dbReference type="Proteomes" id="UP000295818">
    <property type="component" value="Unassembled WGS sequence"/>
</dbReference>
<proteinExistence type="predicted"/>
<gene>
    <name evidence="2" type="ORF">EV644_104198</name>
</gene>